<keyword evidence="3" id="KW-1185">Reference proteome</keyword>
<dbReference type="InterPro" id="IPR001173">
    <property type="entry name" value="Glyco_trans_2-like"/>
</dbReference>
<dbReference type="GO" id="GO:0006487">
    <property type="term" value="P:protein N-linked glycosylation"/>
    <property type="evidence" value="ECO:0007669"/>
    <property type="project" value="TreeGrafter"/>
</dbReference>
<protein>
    <submittedName>
        <fullName evidence="2">Glycosyltransferase</fullName>
    </submittedName>
</protein>
<dbReference type="GO" id="GO:0016740">
    <property type="term" value="F:transferase activity"/>
    <property type="evidence" value="ECO:0007669"/>
    <property type="project" value="UniProtKB-KW"/>
</dbReference>
<evidence type="ECO:0000313" key="2">
    <source>
        <dbReference type="EMBL" id="NER12763.1"/>
    </source>
</evidence>
<sequence>MKAGIITPCYNEENKLQIETYIRFIRTNDNYHLCLVNDGSSDKTSEVLKQIKKAAPQRVSVIDLKENRGKATAVSVGAKYLYEQTDVDYIGYLNADLSTDFNDFDQLVSMLDKTGKLSMVFGSRGYGEGNRESNFIRKFFSIIIKFLVYFTLRLPIEDAQCGAKVFRRNIVPVVFSNPFLCRWLFDVEIFIRLKEYFGRHYVMEKIKEQPLERWVHADDPKLGMKDALQLPYRLLNIGFNYHLINKFQGPKQAYELENIAVSYIIT</sequence>
<dbReference type="EMBL" id="JAABOO010000001">
    <property type="protein sequence ID" value="NER12763.1"/>
    <property type="molecule type" value="Genomic_DNA"/>
</dbReference>
<evidence type="ECO:0000313" key="3">
    <source>
        <dbReference type="Proteomes" id="UP000468581"/>
    </source>
</evidence>
<dbReference type="Gene3D" id="3.90.550.10">
    <property type="entry name" value="Spore Coat Polysaccharide Biosynthesis Protein SpsA, Chain A"/>
    <property type="match status" value="1"/>
</dbReference>
<dbReference type="PANTHER" id="PTHR10859">
    <property type="entry name" value="GLYCOSYL TRANSFERASE"/>
    <property type="match status" value="1"/>
</dbReference>
<keyword evidence="2" id="KW-0808">Transferase</keyword>
<dbReference type="Proteomes" id="UP000468581">
    <property type="component" value="Unassembled WGS sequence"/>
</dbReference>
<dbReference type="RefSeq" id="WP_163605773.1">
    <property type="nucleotide sequence ID" value="NZ_JAABOO010000001.1"/>
</dbReference>
<organism evidence="2 3">
    <name type="scientific">Leptobacterium flavescens</name>
    <dbReference type="NCBI Taxonomy" id="472055"/>
    <lineage>
        <taxon>Bacteria</taxon>
        <taxon>Pseudomonadati</taxon>
        <taxon>Bacteroidota</taxon>
        <taxon>Flavobacteriia</taxon>
        <taxon>Flavobacteriales</taxon>
        <taxon>Flavobacteriaceae</taxon>
        <taxon>Leptobacterium</taxon>
    </lineage>
</organism>
<dbReference type="InterPro" id="IPR029044">
    <property type="entry name" value="Nucleotide-diphossugar_trans"/>
</dbReference>
<dbReference type="Pfam" id="PF00535">
    <property type="entry name" value="Glycos_transf_2"/>
    <property type="match status" value="1"/>
</dbReference>
<dbReference type="SUPFAM" id="SSF53448">
    <property type="entry name" value="Nucleotide-diphospho-sugar transferases"/>
    <property type="match status" value="1"/>
</dbReference>
<dbReference type="PANTHER" id="PTHR10859:SF91">
    <property type="entry name" value="DOLICHYL-PHOSPHATE BETA-GLUCOSYLTRANSFERASE"/>
    <property type="match status" value="1"/>
</dbReference>
<accession>A0A6P0UPC4</accession>
<evidence type="ECO:0000259" key="1">
    <source>
        <dbReference type="Pfam" id="PF00535"/>
    </source>
</evidence>
<reference evidence="2 3" key="1">
    <citation type="submission" date="2020-01" db="EMBL/GenBank/DDBJ databases">
        <title>Leptobacterium flavescens.</title>
        <authorList>
            <person name="Wang G."/>
        </authorList>
    </citation>
    <scope>NUCLEOTIDE SEQUENCE [LARGE SCALE GENOMIC DNA]</scope>
    <source>
        <strain evidence="2 3">KCTC 22160</strain>
    </source>
</reference>
<dbReference type="AlphaFoldDB" id="A0A6P0UPC4"/>
<name>A0A6P0UPC4_9FLAO</name>
<proteinExistence type="predicted"/>
<gene>
    <name evidence="2" type="ORF">GWK08_04885</name>
</gene>
<comment type="caution">
    <text evidence="2">The sequence shown here is derived from an EMBL/GenBank/DDBJ whole genome shotgun (WGS) entry which is preliminary data.</text>
</comment>
<feature type="domain" description="Glycosyltransferase 2-like" evidence="1">
    <location>
        <begin position="5"/>
        <end position="171"/>
    </location>
</feature>